<dbReference type="AlphaFoldDB" id="A0AAE4MH55"/>
<evidence type="ECO:0000313" key="2">
    <source>
        <dbReference type="Proteomes" id="UP001283212"/>
    </source>
</evidence>
<proteinExistence type="predicted"/>
<gene>
    <name evidence="1" type="ORF">McpCs1_14350</name>
</gene>
<reference evidence="1 2" key="1">
    <citation type="submission" date="2023-06" db="EMBL/GenBank/DDBJ databases">
        <title>Genome sequence of Methancorpusculaceae sp. Cs1.</title>
        <authorList>
            <person name="Protasov E."/>
            <person name="Platt K."/>
            <person name="Poehlein A."/>
            <person name="Daniel R."/>
            <person name="Brune A."/>
        </authorList>
    </citation>
    <scope>NUCLEOTIDE SEQUENCE [LARGE SCALE GENOMIC DNA]</scope>
    <source>
        <strain evidence="1 2">Cs1</strain>
    </source>
</reference>
<organism evidence="1 2">
    <name type="scientific">Methanorbis rubei</name>
    <dbReference type="NCBI Taxonomy" id="3028300"/>
    <lineage>
        <taxon>Archaea</taxon>
        <taxon>Methanobacteriati</taxon>
        <taxon>Methanobacteriota</taxon>
        <taxon>Stenosarchaea group</taxon>
        <taxon>Methanomicrobia</taxon>
        <taxon>Methanomicrobiales</taxon>
        <taxon>Methanocorpusculaceae</taxon>
        <taxon>Methanorbis</taxon>
    </lineage>
</organism>
<dbReference type="EMBL" id="JAWDKB010000005">
    <property type="protein sequence ID" value="MDV0444046.1"/>
    <property type="molecule type" value="Genomic_DNA"/>
</dbReference>
<protein>
    <submittedName>
        <fullName evidence="1">Uncharacterized protein</fullName>
    </submittedName>
</protein>
<accession>A0AAE4MH55</accession>
<dbReference type="Proteomes" id="UP001283212">
    <property type="component" value="Unassembled WGS sequence"/>
</dbReference>
<keyword evidence="2" id="KW-1185">Reference proteome</keyword>
<evidence type="ECO:0000313" key="1">
    <source>
        <dbReference type="EMBL" id="MDV0444046.1"/>
    </source>
</evidence>
<comment type="caution">
    <text evidence="1">The sequence shown here is derived from an EMBL/GenBank/DDBJ whole genome shotgun (WGS) entry which is preliminary data.</text>
</comment>
<name>A0AAE4MH55_9EURY</name>
<sequence>MIRINISRCPERWIKEALDEVCTPYELLDLIEKNRIIRNYLHETKAIEIYYS</sequence>